<feature type="transmembrane region" description="Helical" evidence="7">
    <location>
        <begin position="184"/>
        <end position="201"/>
    </location>
</feature>
<comment type="similarity">
    <text evidence="2">Belongs to the cation diffusion facilitator (CDF) transporter (TC 2.A.4) family.</text>
</comment>
<evidence type="ECO:0000256" key="3">
    <source>
        <dbReference type="ARBA" id="ARBA00022448"/>
    </source>
</evidence>
<feature type="transmembrane region" description="Helical" evidence="7">
    <location>
        <begin position="153"/>
        <end position="178"/>
    </location>
</feature>
<evidence type="ECO:0000259" key="8">
    <source>
        <dbReference type="Pfam" id="PF01545"/>
    </source>
</evidence>
<dbReference type="InterPro" id="IPR036837">
    <property type="entry name" value="Cation_efflux_CTD_sf"/>
</dbReference>
<feature type="transmembrane region" description="Helical" evidence="7">
    <location>
        <begin position="107"/>
        <end position="132"/>
    </location>
</feature>
<evidence type="ECO:0000256" key="1">
    <source>
        <dbReference type="ARBA" id="ARBA00004141"/>
    </source>
</evidence>
<dbReference type="SUPFAM" id="SSF161111">
    <property type="entry name" value="Cation efflux protein transmembrane domain-like"/>
    <property type="match status" value="1"/>
</dbReference>
<dbReference type="Pfam" id="PF01545">
    <property type="entry name" value="Cation_efflux"/>
    <property type="match status" value="1"/>
</dbReference>
<accession>A0A6V8NMW5</accession>
<organism evidence="10 11">
    <name type="scientific">Candidatus Hakubella thermalkaliphila</name>
    <dbReference type="NCBI Taxonomy" id="2754717"/>
    <lineage>
        <taxon>Bacteria</taxon>
        <taxon>Bacillati</taxon>
        <taxon>Actinomycetota</taxon>
        <taxon>Actinomycetota incertae sedis</taxon>
        <taxon>Candidatus Hakubellales</taxon>
        <taxon>Candidatus Hakubellaceae</taxon>
        <taxon>Candidatus Hakubella</taxon>
    </lineage>
</organism>
<keyword evidence="6 7" id="KW-0472">Membrane</keyword>
<dbReference type="Gene3D" id="1.20.1510.10">
    <property type="entry name" value="Cation efflux protein transmembrane domain"/>
    <property type="match status" value="1"/>
</dbReference>
<dbReference type="EMBL" id="BLRV01000068">
    <property type="protein sequence ID" value="GFP21605.1"/>
    <property type="molecule type" value="Genomic_DNA"/>
</dbReference>
<feature type="domain" description="Cation efflux protein transmembrane" evidence="8">
    <location>
        <begin position="18"/>
        <end position="209"/>
    </location>
</feature>
<keyword evidence="4 7" id="KW-0812">Transmembrane</keyword>
<dbReference type="NCBIfam" id="TIGR01297">
    <property type="entry name" value="CDF"/>
    <property type="match status" value="1"/>
</dbReference>
<comment type="caution">
    <text evidence="10">The sequence shown here is derived from an EMBL/GenBank/DDBJ whole genome shotgun (WGS) entry which is preliminary data.</text>
</comment>
<dbReference type="InterPro" id="IPR027470">
    <property type="entry name" value="Cation_efflux_CTD"/>
</dbReference>
<comment type="subcellular location">
    <subcellularLocation>
        <location evidence="1">Membrane</location>
        <topology evidence="1">Multi-pass membrane protein</topology>
    </subcellularLocation>
</comment>
<feature type="transmembrane region" description="Helical" evidence="7">
    <location>
        <begin position="41"/>
        <end position="62"/>
    </location>
</feature>
<feature type="domain" description="Cation efflux protein cytoplasmic" evidence="9">
    <location>
        <begin position="387"/>
        <end position="459"/>
    </location>
</feature>
<feature type="transmembrane region" description="Helical" evidence="7">
    <location>
        <begin position="14"/>
        <end position="35"/>
    </location>
</feature>
<dbReference type="InterPro" id="IPR027469">
    <property type="entry name" value="Cation_efflux_TMD_sf"/>
</dbReference>
<dbReference type="PANTHER" id="PTHR43840">
    <property type="entry name" value="MITOCHONDRIAL METAL TRANSPORTER 1-RELATED"/>
    <property type="match status" value="1"/>
</dbReference>
<evidence type="ECO:0000256" key="5">
    <source>
        <dbReference type="ARBA" id="ARBA00022989"/>
    </source>
</evidence>
<sequence>MSTQKVMEKEKQRVALGSVIAAAFLTAAKLVIGLLTGSLGILSQAADSGLDLGAATITYFAVRVSDRPADQDHLYGHGQAESLSALIQAGLLLITCGWIIYEAVERLFFKTVAVQATLYAFVVMGISIIISVNRSVVLRRTAKKYGSQALEAGALNFSSDVLSSAVVILGLIMVRLGLPLADSLAALVVATLVVVASVRLGKRSADVLLDRAPREMVELVAAEVRAVDGVIDCPRVRLRRSGNRSFVDLNVNIDRAVGLERAHDVALEIERRICVKIPHADVMVHTEPTEGDEQLVDRIKVMAGRTPDILDVHNILAHEIEGKIYLDLHLTVTPLLTLGEAHKIADSLEETVRSEMENIAMVNTHIESNLHFLASGEDITSSSGSMVNLVKNVAREEAALKDCHEVTVRKVNDHLSLTLHCLFDENLVISEVHEASTRIEDRVKGAIPDVDAVLVHVEPS</sequence>
<feature type="transmembrane region" description="Helical" evidence="7">
    <location>
        <begin position="83"/>
        <end position="101"/>
    </location>
</feature>
<dbReference type="SUPFAM" id="SSF160240">
    <property type="entry name" value="Cation efflux protein cytoplasmic domain-like"/>
    <property type="match status" value="3"/>
</dbReference>
<dbReference type="AlphaFoldDB" id="A0A6V8NMW5"/>
<name>A0A6V8NMW5_9ACTN</name>
<gene>
    <name evidence="10" type="ORF">HKBW3S06_00832</name>
</gene>
<evidence type="ECO:0000259" key="9">
    <source>
        <dbReference type="Pfam" id="PF16916"/>
    </source>
</evidence>
<dbReference type="PANTHER" id="PTHR43840:SF15">
    <property type="entry name" value="MITOCHONDRIAL METAL TRANSPORTER 1-RELATED"/>
    <property type="match status" value="1"/>
</dbReference>
<dbReference type="Proteomes" id="UP000580051">
    <property type="component" value="Unassembled WGS sequence"/>
</dbReference>
<reference evidence="10 11" key="1">
    <citation type="journal article" date="2020" name="Front. Microbiol.">
        <title>Single-cell genomics of novel Actinobacteria with the Wood-Ljungdahl pathway discovered in a serpentinizing system.</title>
        <authorList>
            <person name="Merino N."/>
            <person name="Kawai M."/>
            <person name="Boyd E.S."/>
            <person name="Colman D.R."/>
            <person name="McGlynn S.E."/>
            <person name="Nealson K.H."/>
            <person name="Kurokawa K."/>
            <person name="Hongoh Y."/>
        </authorList>
    </citation>
    <scope>NUCLEOTIDE SEQUENCE [LARGE SCALE GENOMIC DNA]</scope>
    <source>
        <strain evidence="10 11">S06</strain>
    </source>
</reference>
<dbReference type="Pfam" id="PF16916">
    <property type="entry name" value="ZT_dimer"/>
    <property type="match status" value="3"/>
</dbReference>
<evidence type="ECO:0000256" key="2">
    <source>
        <dbReference type="ARBA" id="ARBA00008114"/>
    </source>
</evidence>
<dbReference type="GO" id="GO:0008324">
    <property type="term" value="F:monoatomic cation transmembrane transporter activity"/>
    <property type="evidence" value="ECO:0007669"/>
    <property type="project" value="InterPro"/>
</dbReference>
<dbReference type="InterPro" id="IPR058533">
    <property type="entry name" value="Cation_efflux_TM"/>
</dbReference>
<protein>
    <recommendedName>
        <fullName evidence="12">Ferrous-iron efflux pump FieF</fullName>
    </recommendedName>
</protein>
<dbReference type="GO" id="GO:0016020">
    <property type="term" value="C:membrane"/>
    <property type="evidence" value="ECO:0007669"/>
    <property type="project" value="UniProtKB-SubCell"/>
</dbReference>
<proteinExistence type="inferred from homology"/>
<evidence type="ECO:0000313" key="10">
    <source>
        <dbReference type="EMBL" id="GFP21605.1"/>
    </source>
</evidence>
<feature type="domain" description="Cation efflux protein cytoplasmic" evidence="9">
    <location>
        <begin position="293"/>
        <end position="368"/>
    </location>
</feature>
<dbReference type="RefSeq" id="WP_176226718.1">
    <property type="nucleotide sequence ID" value="NZ_BLRV01000068.1"/>
</dbReference>
<keyword evidence="5 7" id="KW-1133">Transmembrane helix</keyword>
<evidence type="ECO:0000313" key="11">
    <source>
        <dbReference type="Proteomes" id="UP000580051"/>
    </source>
</evidence>
<evidence type="ECO:0008006" key="12">
    <source>
        <dbReference type="Google" id="ProtNLM"/>
    </source>
</evidence>
<dbReference type="Gene3D" id="3.30.70.1350">
    <property type="entry name" value="Cation efflux protein, cytoplasmic domain"/>
    <property type="match status" value="3"/>
</dbReference>
<evidence type="ECO:0000256" key="4">
    <source>
        <dbReference type="ARBA" id="ARBA00022692"/>
    </source>
</evidence>
<dbReference type="InterPro" id="IPR050291">
    <property type="entry name" value="CDF_Transporter"/>
</dbReference>
<evidence type="ECO:0000256" key="6">
    <source>
        <dbReference type="ARBA" id="ARBA00023136"/>
    </source>
</evidence>
<keyword evidence="3" id="KW-0813">Transport</keyword>
<evidence type="ECO:0000256" key="7">
    <source>
        <dbReference type="SAM" id="Phobius"/>
    </source>
</evidence>
<dbReference type="InterPro" id="IPR002524">
    <property type="entry name" value="Cation_efflux"/>
</dbReference>
<feature type="domain" description="Cation efflux protein cytoplasmic" evidence="9">
    <location>
        <begin position="213"/>
        <end position="288"/>
    </location>
</feature>